<dbReference type="InterPro" id="IPR013130">
    <property type="entry name" value="Fe3_Rdtase_TM_dom"/>
</dbReference>
<dbReference type="Gene3D" id="3.40.50.80">
    <property type="entry name" value="Nucleotide-binding domain of ferredoxin-NADP reductase (FNR) module"/>
    <property type="match status" value="1"/>
</dbReference>
<dbReference type="EC" id="1.16.1.9" evidence="4"/>
<evidence type="ECO:0000256" key="16">
    <source>
        <dbReference type="ARBA" id="ARBA00023002"/>
    </source>
</evidence>
<keyword evidence="17" id="KW-0408">Iron</keyword>
<keyword evidence="14" id="KW-0249">Electron transport</keyword>
<feature type="chain" id="PRO_5034025419" description="ferric-chelate reductase (NADPH)" evidence="23">
    <location>
        <begin position="21"/>
        <end position="711"/>
    </location>
</feature>
<feature type="transmembrane region" description="Helical" evidence="22">
    <location>
        <begin position="236"/>
        <end position="256"/>
    </location>
</feature>
<dbReference type="GO" id="GO:0006879">
    <property type="term" value="P:intracellular iron ion homeostasis"/>
    <property type="evidence" value="ECO:0007669"/>
    <property type="project" value="TreeGrafter"/>
</dbReference>
<dbReference type="SUPFAM" id="SSF63380">
    <property type="entry name" value="Riboflavin synthase domain-like"/>
    <property type="match status" value="1"/>
</dbReference>
<feature type="transmembrane region" description="Helical" evidence="22">
    <location>
        <begin position="318"/>
        <end position="339"/>
    </location>
</feature>
<evidence type="ECO:0000256" key="15">
    <source>
        <dbReference type="ARBA" id="ARBA00022989"/>
    </source>
</evidence>
<keyword evidence="12" id="KW-0274">FAD</keyword>
<evidence type="ECO:0000256" key="14">
    <source>
        <dbReference type="ARBA" id="ARBA00022982"/>
    </source>
</evidence>
<evidence type="ECO:0000256" key="5">
    <source>
        <dbReference type="ARBA" id="ARBA00022448"/>
    </source>
</evidence>
<evidence type="ECO:0000256" key="17">
    <source>
        <dbReference type="ARBA" id="ARBA00023004"/>
    </source>
</evidence>
<evidence type="ECO:0000256" key="23">
    <source>
        <dbReference type="SAM" id="SignalP"/>
    </source>
</evidence>
<feature type="transmembrane region" description="Helical" evidence="22">
    <location>
        <begin position="165"/>
        <end position="187"/>
    </location>
</feature>
<keyword evidence="5" id="KW-0813">Transport</keyword>
<evidence type="ECO:0000256" key="19">
    <source>
        <dbReference type="ARBA" id="ARBA00023136"/>
    </source>
</evidence>
<dbReference type="InterPro" id="IPR039261">
    <property type="entry name" value="FNR_nucleotide-bd"/>
</dbReference>
<dbReference type="GO" id="GO:0015677">
    <property type="term" value="P:copper ion import"/>
    <property type="evidence" value="ECO:0007669"/>
    <property type="project" value="TreeGrafter"/>
</dbReference>
<evidence type="ECO:0000256" key="18">
    <source>
        <dbReference type="ARBA" id="ARBA00023065"/>
    </source>
</evidence>
<evidence type="ECO:0000256" key="1">
    <source>
        <dbReference type="ARBA" id="ARBA00001974"/>
    </source>
</evidence>
<dbReference type="FunFam" id="3.40.50.80:FF:000035">
    <property type="entry name" value="FRE4p Ferric reductase"/>
    <property type="match status" value="1"/>
</dbReference>
<dbReference type="SUPFAM" id="SSF52343">
    <property type="entry name" value="Ferredoxin reductase-like, C-terminal NADP-linked domain"/>
    <property type="match status" value="1"/>
</dbReference>
<dbReference type="InterPro" id="IPR017938">
    <property type="entry name" value="Riboflavin_synthase-like_b-brl"/>
</dbReference>
<dbReference type="Pfam" id="PF01794">
    <property type="entry name" value="Ferric_reduct"/>
    <property type="match status" value="1"/>
</dbReference>
<dbReference type="PROSITE" id="PS51384">
    <property type="entry name" value="FAD_FR"/>
    <property type="match status" value="1"/>
</dbReference>
<keyword evidence="10" id="KW-0479">Metal-binding</keyword>
<keyword evidence="16" id="KW-0560">Oxidoreductase</keyword>
<evidence type="ECO:0000256" key="6">
    <source>
        <dbReference type="ARBA" id="ARBA00022475"/>
    </source>
</evidence>
<evidence type="ECO:0000256" key="2">
    <source>
        <dbReference type="ARBA" id="ARBA00004651"/>
    </source>
</evidence>
<evidence type="ECO:0000256" key="9">
    <source>
        <dbReference type="ARBA" id="ARBA00022692"/>
    </source>
</evidence>
<reference evidence="25" key="2">
    <citation type="submission" date="2020-01" db="EMBL/GenBank/DDBJ databases">
        <title>Population-level Yeast Reference Genomes.</title>
        <authorList>
            <person name="Yue J.-X."/>
        </authorList>
    </citation>
    <scope>NUCLEOTIDE SEQUENCE</scope>
    <source>
        <strain evidence="25">CBS432</strain>
    </source>
</reference>
<evidence type="ECO:0000256" key="22">
    <source>
        <dbReference type="SAM" id="Phobius"/>
    </source>
</evidence>
<dbReference type="Pfam" id="PF08022">
    <property type="entry name" value="FAD_binding_8"/>
    <property type="match status" value="1"/>
</dbReference>
<dbReference type="InterPro" id="IPR013112">
    <property type="entry name" value="FAD-bd_8"/>
</dbReference>
<reference evidence="25" key="1">
    <citation type="journal article" date="2017" name="Nat. Genet.">
        <title>Contrasting evolutionary genome dynamics between domesticated and wild yeasts.</title>
        <authorList>
            <person name="Yue J.X."/>
            <person name="Li J."/>
            <person name="Aigrain L."/>
            <person name="Hallin J."/>
            <person name="Persson K."/>
            <person name="Oliver K."/>
            <person name="Bergstrom A."/>
            <person name="Coupland P."/>
            <person name="Warringer J."/>
            <person name="Lagomarsino M.C."/>
            <person name="Fischer G."/>
            <person name="Durbin R."/>
            <person name="Liti G."/>
        </authorList>
    </citation>
    <scope>NUCLEOTIDE SEQUENCE</scope>
    <source>
        <strain evidence="25">CBS432</strain>
    </source>
</reference>
<name>A0A8B8UUI0_SACPA</name>
<dbReference type="GeneID" id="54631773"/>
<feature type="domain" description="FAD-binding FR-type" evidence="24">
    <location>
        <begin position="415"/>
        <end position="534"/>
    </location>
</feature>
<dbReference type="VEuPathDB" id="FungiDB:SPAR_K00050"/>
<feature type="signal peptide" evidence="23">
    <location>
        <begin position="1"/>
        <end position="20"/>
    </location>
</feature>
<feature type="transmembrane region" description="Helical" evidence="22">
    <location>
        <begin position="276"/>
        <end position="297"/>
    </location>
</feature>
<evidence type="ECO:0000313" key="25">
    <source>
        <dbReference type="RefSeq" id="XP_033767420.1"/>
    </source>
</evidence>
<keyword evidence="18" id="KW-0406">Ion transport</keyword>
<organism evidence="25">
    <name type="scientific">Saccharomyces paradoxus</name>
    <name type="common">Yeast</name>
    <name type="synonym">Saccharomyces douglasii</name>
    <dbReference type="NCBI Taxonomy" id="27291"/>
    <lineage>
        <taxon>Eukaryota</taxon>
        <taxon>Fungi</taxon>
        <taxon>Dikarya</taxon>
        <taxon>Ascomycota</taxon>
        <taxon>Saccharomycotina</taxon>
        <taxon>Saccharomycetes</taxon>
        <taxon>Saccharomycetales</taxon>
        <taxon>Saccharomycetaceae</taxon>
        <taxon>Saccharomyces</taxon>
    </lineage>
</organism>
<dbReference type="PANTHER" id="PTHR32361:SF9">
    <property type="entry name" value="FERRIC REDUCTASE TRANSMEMBRANE COMPONENT 3-RELATED"/>
    <property type="match status" value="1"/>
</dbReference>
<dbReference type="GO" id="GO:0052851">
    <property type="term" value="F:ferric-chelate reductase (NADPH) activity"/>
    <property type="evidence" value="ECO:0007669"/>
    <property type="project" value="UniProtKB-EC"/>
</dbReference>
<evidence type="ECO:0000256" key="11">
    <source>
        <dbReference type="ARBA" id="ARBA00022729"/>
    </source>
</evidence>
<protein>
    <recommendedName>
        <fullName evidence="4">ferric-chelate reductase (NADPH)</fullName>
        <ecNumber evidence="4">1.16.1.9</ecNumber>
    </recommendedName>
</protein>
<evidence type="ECO:0000256" key="7">
    <source>
        <dbReference type="ARBA" id="ARBA00022617"/>
    </source>
</evidence>
<dbReference type="PANTHER" id="PTHR32361">
    <property type="entry name" value="FERRIC/CUPRIC REDUCTASE TRANSMEMBRANE COMPONENT"/>
    <property type="match status" value="1"/>
</dbReference>
<evidence type="ECO:0000256" key="20">
    <source>
        <dbReference type="ARBA" id="ARBA00023180"/>
    </source>
</evidence>
<gene>
    <name evidence="25" type="primary">FRE2</name>
    <name evidence="25" type="ORF">SPAR_K00050</name>
</gene>
<dbReference type="GO" id="GO:0046872">
    <property type="term" value="F:metal ion binding"/>
    <property type="evidence" value="ECO:0007669"/>
    <property type="project" value="UniProtKB-KW"/>
</dbReference>
<evidence type="ECO:0000256" key="10">
    <source>
        <dbReference type="ARBA" id="ARBA00022723"/>
    </source>
</evidence>
<dbReference type="KEGG" id="spao:SPAR_K00050"/>
<proteinExistence type="inferred from homology"/>
<dbReference type="CDD" id="cd06186">
    <property type="entry name" value="NOX_Duox_like_FAD_NADP"/>
    <property type="match status" value="1"/>
</dbReference>
<feature type="transmembrane region" description="Helical" evidence="22">
    <location>
        <begin position="351"/>
        <end position="370"/>
    </location>
</feature>
<dbReference type="SFLD" id="SFLDS00052">
    <property type="entry name" value="Ferric_Reductase_Domain"/>
    <property type="match status" value="1"/>
</dbReference>
<dbReference type="SFLD" id="SFLDF00464">
    <property type="entry name" value="Ferric/cupric_reductase"/>
    <property type="match status" value="1"/>
</dbReference>
<evidence type="ECO:0000256" key="3">
    <source>
        <dbReference type="ARBA" id="ARBA00006278"/>
    </source>
</evidence>
<keyword evidence="15 22" id="KW-1133">Transmembrane helix</keyword>
<keyword evidence="11 23" id="KW-0732">Signal</keyword>
<keyword evidence="20" id="KW-0325">Glycoprotein</keyword>
<dbReference type="RefSeq" id="XP_033767420.1">
    <property type="nucleotide sequence ID" value="XM_033911529.1"/>
</dbReference>
<keyword evidence="19 22" id="KW-0472">Membrane</keyword>
<dbReference type="InterPro" id="IPR017927">
    <property type="entry name" value="FAD-bd_FR_type"/>
</dbReference>
<dbReference type="AlphaFoldDB" id="A0A8B8UUI0"/>
<reference evidence="25" key="4">
    <citation type="submission" date="2025-08" db="UniProtKB">
        <authorList>
            <consortium name="RefSeq"/>
        </authorList>
    </citation>
    <scope>IDENTIFICATION</scope>
    <source>
        <strain evidence="25">CBS432</strain>
    </source>
</reference>
<keyword evidence="9 22" id="KW-0812">Transmembrane</keyword>
<sequence>MHWTSLLSAILLFCLSGARASPAKTVIRNKVPLLVTNACTRIFQKVTWEYTSKSKRSSPVCSYKPAFQSMLNCIYETLDEKGYSNKTLEKTFGTIKKSCASYTDALQNMTNSEFYDALNNGTSHMVPYVKGSANLTYPVEMDAQLRKAYYHAWHGFYANLDVGNIYGGIICAYFVAIMISAGILHYMNYTPFKTVLFKQKIVRYARGYLTLPTIGRKHASDFSYLKIFTGYLPTRFEGVIILGYLVLHTVFLAYGYEYDPENIIFMSRRVQVARYVADRSGVLAFAHFPLIVLFAGRNNFLEYISGIKYTSFIMFHKWLGRMMFLDAMIHGAAYTSYTVAYKTWATSKHRLYWQFGVAALCLAATMVFFSFAVFRKYFYEAFLFLHIVLGALFFYACWEHVVGLSGIEWIYTAIAIWIVDRLIRLFKVSHFGFPKASLQLFGDDLIRLTVKKPARLWRAKPGQYVFVSFLHPLYFWQSHPFTVLDSVTKSGELVIILKEKKGVTRLVKKYVCCNEGKASMRLAVEGPYGSSSPVNHYDNVLLLTGGTGLPGPIAHAIKLGKTSAAAGKQSVKLVIAVRGFDVLEAYKQELICLKDLNVQLHIYNTMQVPLLTSNDSLDITQQDEKADEKGIVVATTLEKSPNPFEFDGAVFHHGRPNVKELLHEAAELSGSLSVVCCGPPVLVDKVRNETAKIVLEKSSKAIEYFEEYQCW</sequence>
<feature type="transmembrane region" description="Helical" evidence="22">
    <location>
        <begin position="401"/>
        <end position="419"/>
    </location>
</feature>
<feature type="transmembrane region" description="Helical" evidence="22">
    <location>
        <begin position="377"/>
        <end position="395"/>
    </location>
</feature>
<comment type="catalytic activity">
    <reaction evidence="21">
        <text>2 a Fe(II)-siderophore + NADP(+) + H(+) = 2 a Fe(III)-siderophore + NADPH</text>
        <dbReference type="Rhea" id="RHEA:28795"/>
        <dbReference type="Rhea" id="RHEA-COMP:11342"/>
        <dbReference type="Rhea" id="RHEA-COMP:11344"/>
        <dbReference type="ChEBI" id="CHEBI:15378"/>
        <dbReference type="ChEBI" id="CHEBI:29033"/>
        <dbReference type="ChEBI" id="CHEBI:29034"/>
        <dbReference type="ChEBI" id="CHEBI:57783"/>
        <dbReference type="ChEBI" id="CHEBI:58349"/>
        <dbReference type="EC" id="1.16.1.9"/>
    </reaction>
</comment>
<comment type="cofactor">
    <cofactor evidence="1">
        <name>FAD</name>
        <dbReference type="ChEBI" id="CHEBI:57692"/>
    </cofactor>
</comment>
<evidence type="ECO:0000256" key="12">
    <source>
        <dbReference type="ARBA" id="ARBA00022827"/>
    </source>
</evidence>
<evidence type="ECO:0000256" key="8">
    <source>
        <dbReference type="ARBA" id="ARBA00022630"/>
    </source>
</evidence>
<dbReference type="InterPro" id="IPR051410">
    <property type="entry name" value="Ferric/Cupric_Reductase"/>
</dbReference>
<keyword evidence="8" id="KW-0285">Flavoprotein</keyword>
<evidence type="ECO:0000256" key="13">
    <source>
        <dbReference type="ARBA" id="ARBA00022857"/>
    </source>
</evidence>
<dbReference type="OrthoDB" id="4494341at2759"/>
<evidence type="ECO:0000256" key="4">
    <source>
        <dbReference type="ARBA" id="ARBA00012668"/>
    </source>
</evidence>
<accession>A0A8B8UUI0</accession>
<dbReference type="SFLD" id="SFLDG01168">
    <property type="entry name" value="Ferric_reductase_subgroup_(FRE"/>
    <property type="match status" value="1"/>
</dbReference>
<dbReference type="InterPro" id="IPR013121">
    <property type="entry name" value="Fe_red_NAD-bd_6"/>
</dbReference>
<evidence type="ECO:0000256" key="21">
    <source>
        <dbReference type="ARBA" id="ARBA00048483"/>
    </source>
</evidence>
<dbReference type="Pfam" id="PF08030">
    <property type="entry name" value="NAD_binding_6"/>
    <property type="match status" value="1"/>
</dbReference>
<evidence type="ECO:0000259" key="24">
    <source>
        <dbReference type="PROSITE" id="PS51384"/>
    </source>
</evidence>
<dbReference type="GO" id="GO:0005886">
    <property type="term" value="C:plasma membrane"/>
    <property type="evidence" value="ECO:0007669"/>
    <property type="project" value="UniProtKB-SubCell"/>
</dbReference>
<keyword evidence="13" id="KW-0521">NADP</keyword>
<keyword evidence="7" id="KW-0349">Heme</keyword>
<comment type="subcellular location">
    <subcellularLocation>
        <location evidence="2">Cell membrane</location>
        <topology evidence="2">Multi-pass membrane protein</topology>
    </subcellularLocation>
</comment>
<dbReference type="GO" id="GO:0006826">
    <property type="term" value="P:iron ion transport"/>
    <property type="evidence" value="ECO:0007669"/>
    <property type="project" value="UniProtKB-ARBA"/>
</dbReference>
<keyword evidence="6" id="KW-1003">Cell membrane</keyword>
<reference evidence="25" key="3">
    <citation type="submission" date="2025-07" db="EMBL/GenBank/DDBJ databases">
        <authorList>
            <consortium name="NCBI Genome Project"/>
        </authorList>
    </citation>
    <scope>NUCLEOTIDE SEQUENCE</scope>
    <source>
        <strain evidence="25">CBS432</strain>
    </source>
</reference>
<comment type="similarity">
    <text evidence="3">Belongs to the ferric reductase (FRE) family.</text>
</comment>